<dbReference type="AlphaFoldDB" id="A0A5B7C6A8"/>
<organism evidence="1">
    <name type="scientific">Davidia involucrata</name>
    <name type="common">Dove tree</name>
    <dbReference type="NCBI Taxonomy" id="16924"/>
    <lineage>
        <taxon>Eukaryota</taxon>
        <taxon>Viridiplantae</taxon>
        <taxon>Streptophyta</taxon>
        <taxon>Embryophyta</taxon>
        <taxon>Tracheophyta</taxon>
        <taxon>Spermatophyta</taxon>
        <taxon>Magnoliopsida</taxon>
        <taxon>eudicotyledons</taxon>
        <taxon>Gunneridae</taxon>
        <taxon>Pentapetalae</taxon>
        <taxon>asterids</taxon>
        <taxon>Cornales</taxon>
        <taxon>Nyssaceae</taxon>
        <taxon>Davidia</taxon>
    </lineage>
</organism>
<gene>
    <name evidence="1" type="ORF">Din_046001</name>
</gene>
<dbReference type="EMBL" id="GHES01046001">
    <property type="protein sequence ID" value="MPA76560.1"/>
    <property type="molecule type" value="Transcribed_RNA"/>
</dbReference>
<reference evidence="1" key="1">
    <citation type="submission" date="2019-08" db="EMBL/GenBank/DDBJ databases">
        <title>Reference gene set and small RNA set construction with multiple tissues from Davidia involucrata Baill.</title>
        <authorList>
            <person name="Yang H."/>
            <person name="Zhou C."/>
            <person name="Li G."/>
            <person name="Wang J."/>
            <person name="Gao P."/>
            <person name="Wang M."/>
            <person name="Wang R."/>
            <person name="Zhao Y."/>
        </authorList>
    </citation>
    <scope>NUCLEOTIDE SEQUENCE</scope>
    <source>
        <tissue evidence="1">Mixed with DoveR01_LX</tissue>
    </source>
</reference>
<sequence>MRRKKNIDAVNLFVKEFSNLRKEQKEIAEKEILMAHERERLRIQAKQEQERLRLKAKLKQRRMKIAVKREQEQKRLEKEIMITDPKLIPTEEGKAWIIAQQKAIWARAMQGGVGDGSSGSGV</sequence>
<protein>
    <submittedName>
        <fullName evidence="1">Putative No apical meristem-associated C-terminal domain</fullName>
    </submittedName>
</protein>
<accession>A0A5B7C6A8</accession>
<name>A0A5B7C6A8_DAVIN</name>
<proteinExistence type="predicted"/>
<evidence type="ECO:0000313" key="1">
    <source>
        <dbReference type="EMBL" id="MPA76560.1"/>
    </source>
</evidence>